<name>A0A1G8REI8_9CLOT</name>
<proteinExistence type="predicted"/>
<reference evidence="1 2" key="1">
    <citation type="submission" date="2016-10" db="EMBL/GenBank/DDBJ databases">
        <authorList>
            <person name="de Groot N.N."/>
        </authorList>
    </citation>
    <scope>NUCLEOTIDE SEQUENCE [LARGE SCALE GENOMIC DNA]</scope>
    <source>
        <strain evidence="1 2">CGMCC 1.5058</strain>
    </source>
</reference>
<accession>A0A1G8REI8</accession>
<organism evidence="1 2">
    <name type="scientific">Proteiniclasticum ruminis</name>
    <dbReference type="NCBI Taxonomy" id="398199"/>
    <lineage>
        <taxon>Bacteria</taxon>
        <taxon>Bacillati</taxon>
        <taxon>Bacillota</taxon>
        <taxon>Clostridia</taxon>
        <taxon>Eubacteriales</taxon>
        <taxon>Clostridiaceae</taxon>
        <taxon>Proteiniclasticum</taxon>
    </lineage>
</organism>
<dbReference type="RefSeq" id="WP_031577236.1">
    <property type="nucleotide sequence ID" value="NZ_FNDZ01000008.1"/>
</dbReference>
<dbReference type="AlphaFoldDB" id="A0A1G8REI8"/>
<dbReference type="InterPro" id="IPR011664">
    <property type="entry name" value="Abi_system_AbiD/AbiF-like"/>
</dbReference>
<evidence type="ECO:0000313" key="1">
    <source>
        <dbReference type="EMBL" id="SDJ15351.1"/>
    </source>
</evidence>
<dbReference type="Pfam" id="PF07751">
    <property type="entry name" value="Abi_2"/>
    <property type="match status" value="1"/>
</dbReference>
<evidence type="ECO:0000313" key="2">
    <source>
        <dbReference type="Proteomes" id="UP000183255"/>
    </source>
</evidence>
<dbReference type="EMBL" id="FNDZ01000008">
    <property type="protein sequence ID" value="SDJ15351.1"/>
    <property type="molecule type" value="Genomic_DNA"/>
</dbReference>
<gene>
    <name evidence="1" type="ORF">SAMN05421804_10872</name>
</gene>
<sequence>MHILPDKKVLSKLIKKPLSIEKQVEKLQEKGLKIDDVERAKRILLSTNYYYFTGYLHKYKVITEDCVEYYETDLTFEEVYKIIQFDMHLRSIFLQAVDYIERDIKTKIAYYLAMDDPIDGSINYLYSEYFISKLPTEDYKVEKDKKFLIDNTRYKHNEFIKFYESEYTKKAANSTFIKHHCEKYWGCLPIWAAIEILTIGNIHNLYKNVLPTKIMKEVAREYEISTDLMSNYLRGLSIFRNLLAHNVRLFDESTSHTPMTNRRDILKKTNLIYDYVYILKNLTSDADFWNCTIITQLDLAFTNDLFKKVSSDRWGFRSDWRDKLLKRCQ</sequence>
<protein>
    <submittedName>
        <fullName evidence="1">Abortive infection bacteriophage resistance protein</fullName>
    </submittedName>
</protein>
<dbReference type="Proteomes" id="UP000183255">
    <property type="component" value="Unassembled WGS sequence"/>
</dbReference>